<dbReference type="AlphaFoldDB" id="A0A367YYV1"/>
<dbReference type="Gene3D" id="3.90.1200.10">
    <property type="match status" value="1"/>
</dbReference>
<evidence type="ECO:0000259" key="1">
    <source>
        <dbReference type="Pfam" id="PF01636"/>
    </source>
</evidence>
<keyword evidence="3" id="KW-1185">Reference proteome</keyword>
<comment type="caution">
    <text evidence="2">The sequence shown here is derived from an EMBL/GenBank/DDBJ whole genome shotgun (WGS) entry which is preliminary data.</text>
</comment>
<dbReference type="Proteomes" id="UP000252770">
    <property type="component" value="Unassembled WGS sequence"/>
</dbReference>
<dbReference type="SUPFAM" id="SSF56112">
    <property type="entry name" value="Protein kinase-like (PK-like)"/>
    <property type="match status" value="1"/>
</dbReference>
<proteinExistence type="predicted"/>
<accession>A0A367YYV1</accession>
<dbReference type="GO" id="GO:0016740">
    <property type="term" value="F:transferase activity"/>
    <property type="evidence" value="ECO:0007669"/>
    <property type="project" value="UniProtKB-KW"/>
</dbReference>
<dbReference type="InterPro" id="IPR002575">
    <property type="entry name" value="Aminoglycoside_PTrfase"/>
</dbReference>
<dbReference type="Pfam" id="PF01636">
    <property type="entry name" value="APH"/>
    <property type="match status" value="1"/>
</dbReference>
<dbReference type="InterPro" id="IPR011009">
    <property type="entry name" value="Kinase-like_dom_sf"/>
</dbReference>
<feature type="domain" description="Aminoglycoside phosphotransferase" evidence="1">
    <location>
        <begin position="31"/>
        <end position="275"/>
    </location>
</feature>
<reference evidence="2 3" key="1">
    <citation type="submission" date="2018-07" db="EMBL/GenBank/DDBJ databases">
        <title>Desertimonas flava gen. nov. sp. nov.</title>
        <authorList>
            <person name="Liu S."/>
        </authorList>
    </citation>
    <scope>NUCLEOTIDE SEQUENCE [LARGE SCALE GENOMIC DNA]</scope>
    <source>
        <strain evidence="2 3">16Sb5-5</strain>
    </source>
</reference>
<dbReference type="EMBL" id="QOUI01000001">
    <property type="protein sequence ID" value="RCK71095.1"/>
    <property type="molecule type" value="Genomic_DNA"/>
</dbReference>
<organism evidence="2 3">
    <name type="scientific">Desertihabitans brevis</name>
    <dbReference type="NCBI Taxonomy" id="2268447"/>
    <lineage>
        <taxon>Bacteria</taxon>
        <taxon>Bacillati</taxon>
        <taxon>Actinomycetota</taxon>
        <taxon>Actinomycetes</taxon>
        <taxon>Propionibacteriales</taxon>
        <taxon>Propionibacteriaceae</taxon>
        <taxon>Desertihabitans</taxon>
    </lineage>
</organism>
<sequence>METSTAAGSEPIADALRGALQDAFAIAVDRAERIHSGTASDNFRITARDGGRWFAKVHRSAGAAAAAARAVELTEFAGRGGTPVPGLRRSVDRAVVARSHGLLLSVWELIDGETAETGLSGRRWHTVGAVLGRLHRHLASHPSGPPASADPVRLLDLDAAAAAYDALVERYRRPAAAAGGFGRWALDALGQRRALLPAVRAVLQRLPPLTEQVLHGDLAAPNVLLRGDDVAAVIDFQPPTRGFLAWEIARIAGDPRTLAVPRWRTELPGLLDSYRAAHPTVPSADLDGVLAVGAAYTLASTYPLSVLVDRRGRADHALQTYARQRHAAALAMFEACS</sequence>
<evidence type="ECO:0000313" key="2">
    <source>
        <dbReference type="EMBL" id="RCK71095.1"/>
    </source>
</evidence>
<protein>
    <submittedName>
        <fullName evidence="2">Aminoglycoside phosphotransferase</fullName>
    </submittedName>
</protein>
<name>A0A367YYV1_9ACTN</name>
<keyword evidence="2" id="KW-0808">Transferase</keyword>
<evidence type="ECO:0000313" key="3">
    <source>
        <dbReference type="Proteomes" id="UP000252770"/>
    </source>
</evidence>
<dbReference type="RefSeq" id="WP_114124798.1">
    <property type="nucleotide sequence ID" value="NZ_QOUI01000001.1"/>
</dbReference>
<gene>
    <name evidence="2" type="ORF">DT076_01080</name>
</gene>